<keyword evidence="2" id="KW-1185">Reference proteome</keyword>
<name>A0A8J8B0Y5_9FIRM</name>
<dbReference type="RefSeq" id="WP_227017781.1">
    <property type="nucleotide sequence ID" value="NZ_JAGSND010000003.1"/>
</dbReference>
<sequence>MDNENLQSAYIEQLNALLPKVDFARLDRSCNSNNDEYAKEILKQMHDLFVEVYNTDNLDCGYEFVQLPAVIRGRNTGHIGLGLIYLDLQSSGEHWGTFFLTPRGVIDQGFEKMRPADSKYLSAVYIPYDYWYTVSIERDHHVDFDHIPEKVAELLNSCYPDQPELEQHSDIPGQGVEMG</sequence>
<dbReference type="EMBL" id="JAGSND010000003">
    <property type="protein sequence ID" value="MBR0597654.1"/>
    <property type="molecule type" value="Genomic_DNA"/>
</dbReference>
<reference evidence="1" key="2">
    <citation type="submission" date="2021-04" db="EMBL/GenBank/DDBJ databases">
        <authorList>
            <person name="Liu J."/>
        </authorList>
    </citation>
    <scope>NUCLEOTIDE SEQUENCE</scope>
    <source>
        <strain evidence="1">BAD-6</strain>
    </source>
</reference>
<reference evidence="1" key="1">
    <citation type="submission" date="2021-04" db="EMBL/GenBank/DDBJ databases">
        <title>Sinoanaerobacter chloroacetimidivorans sp. nov., an obligate anaerobic bacterium isolated from anaerobic sludge.</title>
        <authorList>
            <person name="Bao Y."/>
        </authorList>
    </citation>
    <scope>NUCLEOTIDE SEQUENCE</scope>
    <source>
        <strain evidence="1">BAD-6</strain>
    </source>
</reference>
<evidence type="ECO:0000313" key="1">
    <source>
        <dbReference type="EMBL" id="MBR0597654.1"/>
    </source>
</evidence>
<organism evidence="1 2">
    <name type="scientific">Sinanaerobacter chloroacetimidivorans</name>
    <dbReference type="NCBI Taxonomy" id="2818044"/>
    <lineage>
        <taxon>Bacteria</taxon>
        <taxon>Bacillati</taxon>
        <taxon>Bacillota</taxon>
        <taxon>Clostridia</taxon>
        <taxon>Peptostreptococcales</taxon>
        <taxon>Anaerovoracaceae</taxon>
        <taxon>Sinanaerobacter</taxon>
    </lineage>
</organism>
<protein>
    <submittedName>
        <fullName evidence="1">Uncharacterized protein</fullName>
    </submittedName>
</protein>
<dbReference type="AlphaFoldDB" id="A0A8J8B0Y5"/>
<evidence type="ECO:0000313" key="2">
    <source>
        <dbReference type="Proteomes" id="UP000675664"/>
    </source>
</evidence>
<accession>A0A8J8B0Y5</accession>
<gene>
    <name evidence="1" type="ORF">KCX82_07215</name>
</gene>
<proteinExistence type="predicted"/>
<comment type="caution">
    <text evidence="1">The sequence shown here is derived from an EMBL/GenBank/DDBJ whole genome shotgun (WGS) entry which is preliminary data.</text>
</comment>
<dbReference type="Proteomes" id="UP000675664">
    <property type="component" value="Unassembled WGS sequence"/>
</dbReference>